<dbReference type="InterPro" id="IPR013849">
    <property type="entry name" value="DNA_helicase_Holl-junc_RuvA_I"/>
</dbReference>
<comment type="similarity">
    <text evidence="6">Belongs to the RuvA family.</text>
</comment>
<dbReference type="HAMAP" id="MF_00031">
    <property type="entry name" value="DNA_HJ_migration_RuvA"/>
    <property type="match status" value="1"/>
</dbReference>
<dbReference type="Proteomes" id="UP000703590">
    <property type="component" value="Unassembled WGS sequence"/>
</dbReference>
<proteinExistence type="inferred from homology"/>
<keyword evidence="1 6" id="KW-0963">Cytoplasm</keyword>
<dbReference type="SUPFAM" id="SSF47781">
    <property type="entry name" value="RuvA domain 2-like"/>
    <property type="match status" value="1"/>
</dbReference>
<evidence type="ECO:0000256" key="6">
    <source>
        <dbReference type="HAMAP-Rule" id="MF_00031"/>
    </source>
</evidence>
<dbReference type="CDD" id="cd14332">
    <property type="entry name" value="UBA_RuvA_C"/>
    <property type="match status" value="1"/>
</dbReference>
<dbReference type="NCBIfam" id="TIGR00084">
    <property type="entry name" value="ruvA"/>
    <property type="match status" value="1"/>
</dbReference>
<comment type="subunit">
    <text evidence="6">Homotetramer. Forms an RuvA(8)-RuvB(12)-Holliday junction (HJ) complex. HJ DNA is sandwiched between 2 RuvA tetramers; dsDNA enters through RuvA and exits via RuvB. An RuvB hexamer assembles on each DNA strand where it exits the tetramer. Each RuvB hexamer is contacted by two RuvA subunits (via domain III) on 2 adjacent RuvB subunits; this complex drives branch migration. In the full resolvosome a probable DNA-RuvA(4)-RuvB(12)-RuvC(2) complex forms which resolves the HJ.</text>
</comment>
<keyword evidence="3 6" id="KW-0238">DNA-binding</keyword>
<dbReference type="GO" id="GO:0003678">
    <property type="term" value="F:DNA helicase activity"/>
    <property type="evidence" value="ECO:0007669"/>
    <property type="project" value="UniProtKB-EC"/>
</dbReference>
<comment type="caution">
    <text evidence="6">Lacks conserved residue(s) required for the propagation of feature annotation.</text>
</comment>
<reference evidence="8 9" key="2">
    <citation type="submission" date="2021-02" db="EMBL/GenBank/DDBJ databases">
        <title>Sulfurospirillum tamanensis sp. nov.</title>
        <authorList>
            <person name="Frolova A."/>
            <person name="Merkel A."/>
            <person name="Slobodkin A."/>
        </authorList>
    </citation>
    <scope>NUCLEOTIDE SEQUENCE [LARGE SCALE GENOMIC DNA]</scope>
    <source>
        <strain evidence="8 9">T05b</strain>
    </source>
</reference>
<dbReference type="Pfam" id="PF07499">
    <property type="entry name" value="RuvA_C"/>
    <property type="match status" value="1"/>
</dbReference>
<dbReference type="Pfam" id="PF01330">
    <property type="entry name" value="RuvA_N"/>
    <property type="match status" value="1"/>
</dbReference>
<evidence type="ECO:0000259" key="7">
    <source>
        <dbReference type="SMART" id="SM00278"/>
    </source>
</evidence>
<feature type="domain" description="Helix-hairpin-helix DNA-binding motif class 1" evidence="7">
    <location>
        <begin position="108"/>
        <end position="127"/>
    </location>
</feature>
<dbReference type="InterPro" id="IPR010994">
    <property type="entry name" value="RuvA_2-like"/>
</dbReference>
<dbReference type="SUPFAM" id="SSF46929">
    <property type="entry name" value="DNA helicase RuvA subunit, C-terminal domain"/>
    <property type="match status" value="1"/>
</dbReference>
<dbReference type="InterPro" id="IPR036267">
    <property type="entry name" value="RuvA_C_sf"/>
</dbReference>
<feature type="region of interest" description="Domain I" evidence="6">
    <location>
        <begin position="1"/>
        <end position="64"/>
    </location>
</feature>
<evidence type="ECO:0000256" key="2">
    <source>
        <dbReference type="ARBA" id="ARBA00022763"/>
    </source>
</evidence>
<dbReference type="SMART" id="SM00278">
    <property type="entry name" value="HhH1"/>
    <property type="match status" value="2"/>
</dbReference>
<evidence type="ECO:0000256" key="4">
    <source>
        <dbReference type="ARBA" id="ARBA00023172"/>
    </source>
</evidence>
<evidence type="ECO:0000313" key="9">
    <source>
        <dbReference type="Proteomes" id="UP000703590"/>
    </source>
</evidence>
<dbReference type="Gene3D" id="1.10.150.20">
    <property type="entry name" value="5' to 3' exonuclease, C-terminal subdomain"/>
    <property type="match status" value="1"/>
</dbReference>
<sequence length="183" mass="19424">MIVALEGVVVRKEPTYVHLKTVAGITYKVAVSLYTSATLATSGTVSLHTTQVFREDAQLLFGFASLDEQRMFETLVKLSGIGPSIAMAVCSTLTPKGFAEALIHGNVDAFKMVPGIGPKSAKRILVELSDFSLHGEESVGVGHEASLALESLGFKKDRIQKVLSTCTAGDTAGLIKEALKKLS</sequence>
<comment type="subcellular location">
    <subcellularLocation>
        <location evidence="6">Cytoplasm</location>
    </subcellularLocation>
</comment>
<dbReference type="InterPro" id="IPR000085">
    <property type="entry name" value="RuvA"/>
</dbReference>
<dbReference type="SUPFAM" id="SSF50249">
    <property type="entry name" value="Nucleic acid-binding proteins"/>
    <property type="match status" value="1"/>
</dbReference>
<evidence type="ECO:0000256" key="3">
    <source>
        <dbReference type="ARBA" id="ARBA00023125"/>
    </source>
</evidence>
<dbReference type="EMBL" id="JAFHKK010000008">
    <property type="protein sequence ID" value="MBN2964126.1"/>
    <property type="molecule type" value="Genomic_DNA"/>
</dbReference>
<dbReference type="InterPro" id="IPR012340">
    <property type="entry name" value="NA-bd_OB-fold"/>
</dbReference>
<feature type="domain" description="Helix-hairpin-helix DNA-binding motif class 1" evidence="7">
    <location>
        <begin position="73"/>
        <end position="92"/>
    </location>
</feature>
<accession>A0ABS2WR20</accession>
<keyword evidence="9" id="KW-1185">Reference proteome</keyword>
<organism evidence="8 9">
    <name type="scientific">Sulfurospirillum tamanense</name>
    <dbReference type="NCBI Taxonomy" id="2813362"/>
    <lineage>
        <taxon>Bacteria</taxon>
        <taxon>Pseudomonadati</taxon>
        <taxon>Campylobacterota</taxon>
        <taxon>Epsilonproteobacteria</taxon>
        <taxon>Campylobacterales</taxon>
        <taxon>Sulfurospirillaceae</taxon>
        <taxon>Sulfurospirillum</taxon>
    </lineage>
</organism>
<dbReference type="Gene3D" id="2.40.50.140">
    <property type="entry name" value="Nucleic acid-binding proteins"/>
    <property type="match status" value="1"/>
</dbReference>
<comment type="function">
    <text evidence="6">The RuvA-RuvB-RuvC complex processes Holliday junction (HJ) DNA during genetic recombination and DNA repair, while the RuvA-RuvB complex plays an important role in the rescue of blocked DNA replication forks via replication fork reversal (RFR). RuvA specifically binds to HJ cruciform DNA, conferring on it an open structure. The RuvB hexamer acts as an ATP-dependent pump, pulling dsDNA into and through the RuvAB complex. HJ branch migration allows RuvC to scan DNA until it finds its consensus sequence, where it cleaves and resolves the cruciform DNA.</text>
</comment>
<protein>
    <recommendedName>
        <fullName evidence="6">Holliday junction branch migration complex subunit RuvA</fullName>
    </recommendedName>
</protein>
<gene>
    <name evidence="6 8" type="primary">ruvA</name>
    <name evidence="8" type="ORF">JWV37_04995</name>
</gene>
<dbReference type="GO" id="GO:0016787">
    <property type="term" value="F:hydrolase activity"/>
    <property type="evidence" value="ECO:0007669"/>
    <property type="project" value="UniProtKB-KW"/>
</dbReference>
<keyword evidence="5 6" id="KW-0234">DNA repair</keyword>
<reference evidence="9" key="1">
    <citation type="submission" date="2021-02" db="EMBL/GenBank/DDBJ databases">
        <title>Sulfurospirillum tamanensis sp. nov.</title>
        <authorList>
            <person name="Merkel A.Y."/>
        </authorList>
    </citation>
    <scope>NUCLEOTIDE SEQUENCE [LARGE SCALE GENOMIC DNA]</scope>
    <source>
        <strain evidence="9">T05b</strain>
    </source>
</reference>
<name>A0ABS2WR20_9BACT</name>
<feature type="region of interest" description="Domain III" evidence="6">
    <location>
        <begin position="143"/>
        <end position="183"/>
    </location>
</feature>
<keyword evidence="4 6" id="KW-0233">DNA recombination</keyword>
<comment type="caution">
    <text evidence="8">The sequence shown here is derived from an EMBL/GenBank/DDBJ whole genome shotgun (WGS) entry which is preliminary data.</text>
</comment>
<dbReference type="InterPro" id="IPR003583">
    <property type="entry name" value="Hlx-hairpin-Hlx_DNA-bd_motif"/>
</dbReference>
<dbReference type="InterPro" id="IPR011114">
    <property type="entry name" value="RuvA_C"/>
</dbReference>
<dbReference type="RefSeq" id="WP_205458677.1">
    <property type="nucleotide sequence ID" value="NZ_JAFHKK010000008.1"/>
</dbReference>
<evidence type="ECO:0000256" key="5">
    <source>
        <dbReference type="ARBA" id="ARBA00023204"/>
    </source>
</evidence>
<keyword evidence="2 6" id="KW-0227">DNA damage</keyword>
<dbReference type="Pfam" id="PF14520">
    <property type="entry name" value="HHH_5"/>
    <property type="match status" value="1"/>
</dbReference>
<evidence type="ECO:0000313" key="8">
    <source>
        <dbReference type="EMBL" id="MBN2964126.1"/>
    </source>
</evidence>
<comment type="domain">
    <text evidence="6">Has three domains with a flexible linker between the domains II and III and assumes an 'L' shape. Domain III is highly mobile and contacts RuvB.</text>
</comment>
<dbReference type="Gene3D" id="1.10.8.10">
    <property type="entry name" value="DNA helicase RuvA subunit, C-terminal domain"/>
    <property type="match status" value="1"/>
</dbReference>
<evidence type="ECO:0000256" key="1">
    <source>
        <dbReference type="ARBA" id="ARBA00022490"/>
    </source>
</evidence>
<keyword evidence="8" id="KW-0378">Hydrolase</keyword>